<protein>
    <submittedName>
        <fullName evidence="1">Uncharacterized protein</fullName>
    </submittedName>
</protein>
<sequence length="998" mass="108349">MSSRPRSSSRTRRRWLATLVVGTVLATGSVAVTHSANAEEAEAATVYPYTLKSSKIRAGFASDGSLQSLKVAGDLHDTEYLMNPTTAPDQAADPDVGNRQWLGNLMFSYATGDGAITKDGVGSTAWKTAWTTRSQDARTVTATPTSVTVTYADSKDPRGISGFTVRETYSIAADGSLTWKQDVTNSGSQRLVIGDWGMPVPGNELWKGGDRIYERRVLTHSYVGKNGSYITLERPSGQGPFVALTPDTATGSGLEYQDRWRTQEVGDTPWAWNEDKEGSMVKGLNVYYAHSMAIQKTNRGYLGSTSLALAPGVSKSYTYHLGKVADDHALKQSMYDQGLLDTSVVPGYIVPVDRKAEMAFRVKGTITSVTAHNRNDLHGASPTDPTVTFSRGNGDYRIYDMAFDRTQLGANDVTVAYTDQTGAARTSVLQFSVIDDIAHLLDMHAQFMVDKMQWTPKDGIAASDIRDYTFDDWMMNAKDGSVPTPANPAEGRRNVYDGYWGLGDDWGYPHAEFLAEKQVVRPDAHQIEALDMYLQKAVWEHLMGNTSATAAPSYVIHDFFEQGKPGAQNDTPIGRGYAYPHIYNTFLSMYEVVKKNPSAVAYQHPAEWYLQAAYGVFKELYDNKDVFYNYSTGLMGEQSTPRLIDDLRAEGMGAQADDIVKKMATKYANVSAAKYPYGSEYTYDNTGEEAVYMLARTNVDADRTKALKIMRDIVSKTEADRGRMPVWYWNSVPTTITGENTWQFQYTAALAGYTMDDYINHTAALETGAQAVSPARRAELQRLNYAGKVAELATVNAGQISSAPENIGASAWTYQSERGNLGTTGVGGGSDVPLLNGWRGMTGESDLGLWGAMQTLSADVVTDDPIFGTVAYGADVSSAGGSQTVVPEDGLQRRLHLVTQQLSVDLKDDAYARATVSSDSTDLRLAMLNRGGAAHSGAAEVTGLASGTYAVVVGGVTQRTVKVQRPAAVTDPIAQPTRIAFDAPAGATFDVHVVRTGS</sequence>
<dbReference type="EMBL" id="LQXA01000019">
    <property type="protein sequence ID" value="KZC95754.1"/>
    <property type="molecule type" value="Genomic_DNA"/>
</dbReference>
<dbReference type="InterPro" id="IPR006311">
    <property type="entry name" value="TAT_signal"/>
</dbReference>
<evidence type="ECO:0000313" key="1">
    <source>
        <dbReference type="EMBL" id="KZC95754.1"/>
    </source>
</evidence>
<dbReference type="InterPro" id="IPR043750">
    <property type="entry name" value="DUF5695"/>
</dbReference>
<dbReference type="Pfam" id="PF18951">
    <property type="entry name" value="DUF5695"/>
    <property type="match status" value="1"/>
</dbReference>
<dbReference type="PROSITE" id="PS51318">
    <property type="entry name" value="TAT"/>
    <property type="match status" value="1"/>
</dbReference>
<reference evidence="1 2" key="1">
    <citation type="submission" date="2016-01" db="EMBL/GenBank/DDBJ databases">
        <title>Draft genome sequence of Clavibacter michiganensis subsp. tessellarius DOAB 609.</title>
        <authorList>
            <person name="Tambong J.T."/>
        </authorList>
    </citation>
    <scope>NUCLEOTIDE SEQUENCE [LARGE SCALE GENOMIC DNA]</scope>
    <source>
        <strain evidence="1 2">DOAB 609</strain>
    </source>
</reference>
<comment type="caution">
    <text evidence="1">The sequence shown here is derived from an EMBL/GenBank/DDBJ whole genome shotgun (WGS) entry which is preliminary data.</text>
</comment>
<evidence type="ECO:0000313" key="2">
    <source>
        <dbReference type="Proteomes" id="UP000076218"/>
    </source>
</evidence>
<accession>A0A154V3M0</accession>
<gene>
    <name evidence="1" type="ORF">AWH51_06820</name>
</gene>
<dbReference type="Proteomes" id="UP000076218">
    <property type="component" value="Unassembled WGS sequence"/>
</dbReference>
<name>A0A154V3M0_9MICO</name>
<dbReference type="STRING" id="31965.AWH51_06820"/>
<organism evidence="1 2">
    <name type="scientific">Clavibacter tessellarius</name>
    <dbReference type="NCBI Taxonomy" id="31965"/>
    <lineage>
        <taxon>Bacteria</taxon>
        <taxon>Bacillati</taxon>
        <taxon>Actinomycetota</taxon>
        <taxon>Actinomycetes</taxon>
        <taxon>Micrococcales</taxon>
        <taxon>Microbacteriaceae</taxon>
        <taxon>Clavibacter</taxon>
    </lineage>
</organism>
<proteinExistence type="predicted"/>
<dbReference type="AlphaFoldDB" id="A0A154V3M0"/>
<dbReference type="OrthoDB" id="9761789at2"/>
<dbReference type="RefSeq" id="WP_063070987.1">
    <property type="nucleotide sequence ID" value="NZ_LQXA01000019.1"/>
</dbReference>